<keyword evidence="1" id="KW-0812">Transmembrane</keyword>
<feature type="domain" description="VWFA" evidence="2">
    <location>
        <begin position="66"/>
        <end position="247"/>
    </location>
</feature>
<dbReference type="InterPro" id="IPR036465">
    <property type="entry name" value="vWFA_dom_sf"/>
</dbReference>
<dbReference type="SUPFAM" id="SSF53300">
    <property type="entry name" value="vWA-like"/>
    <property type="match status" value="1"/>
</dbReference>
<dbReference type="PANTHER" id="PTHR10579">
    <property type="entry name" value="CALCIUM-ACTIVATED CHLORIDE CHANNEL REGULATOR"/>
    <property type="match status" value="1"/>
</dbReference>
<dbReference type="InterPro" id="IPR002035">
    <property type="entry name" value="VWF_A"/>
</dbReference>
<dbReference type="PANTHER" id="PTHR10579:SF43">
    <property type="entry name" value="ZINC FINGER (C3HC4-TYPE RING FINGER) FAMILY PROTEIN"/>
    <property type="match status" value="1"/>
</dbReference>
<reference evidence="3 4" key="1">
    <citation type="submission" date="2017-06" db="EMBL/GenBank/DDBJ databases">
        <title>Celeribacter sp. TSPH2 complete genome sequence.</title>
        <authorList>
            <person name="Woo J.-H."/>
            <person name="Kim H.-S."/>
        </authorList>
    </citation>
    <scope>NUCLEOTIDE SEQUENCE [LARGE SCALE GENOMIC DNA]</scope>
    <source>
        <strain evidence="3 4">TSPH2</strain>
    </source>
</reference>
<organism evidence="3 4">
    <name type="scientific">Celeribacter ethanolicus</name>
    <dbReference type="NCBI Taxonomy" id="1758178"/>
    <lineage>
        <taxon>Bacteria</taxon>
        <taxon>Pseudomonadati</taxon>
        <taxon>Pseudomonadota</taxon>
        <taxon>Alphaproteobacteria</taxon>
        <taxon>Rhodobacterales</taxon>
        <taxon>Roseobacteraceae</taxon>
        <taxon>Celeribacter</taxon>
    </lineage>
</organism>
<sequence>MRAIECREAGPRTVVSASHGSTMAARQGWGQDGAKMGGRMKFSNLFSVICGFLLGVGASGAVAADRTMIVLDASGSMWGQIDGTNKIVIARDVLGEVLTELPEEAELGLIAYGHRRKGDCGDIERIAAPKPGTAEAIFDKVSRINPKGKTPLTEAVRQAAAELGAGSDAASGAVVLVTDGIETCDADPCALAQALAQSGVDLKVHVVGFGLTEEEGAQVACLATGTGGQYFDAKNAEGLKEALGTTVLPPVQEAVVIETPKPEAVPATTLSATASLSPNGPLLRDPGVSWTVRNVDTGKVADRERGAEPVFDVPAGVYDVTLRVGSWEFTQQLDVLADQDNAVHFDLDMARVTVVIFEGEDQVPSDERFRIKGVKGTALAGNSGETFYFPAGRTTVSAKKAAGVEVETEVMLKAGESRTVELSFAFGTVAPKVVWAENGTEVDARVMVKFAEAGSGAHVSQAVAGDSTQLPAGAYIARAKLDGIAVEMPFVVAADEVVAPVIALNAAPVRFDVEGDGLARWAVLDATGEVVFSRRPGTAEVAMAAGGYALELRMEDGSQPHVPFEVIAGEALDVTP</sequence>
<keyword evidence="1" id="KW-1133">Transmembrane helix</keyword>
<dbReference type="AlphaFoldDB" id="A0A291GGF3"/>
<keyword evidence="4" id="KW-1185">Reference proteome</keyword>
<accession>A0A291GGF3</accession>
<dbReference type="EMBL" id="CP022196">
    <property type="protein sequence ID" value="ATG49106.1"/>
    <property type="molecule type" value="Genomic_DNA"/>
</dbReference>
<gene>
    <name evidence="3" type="ORF">CEW89_16940</name>
</gene>
<dbReference type="Pfam" id="PF13519">
    <property type="entry name" value="VWA_2"/>
    <property type="match status" value="1"/>
</dbReference>
<evidence type="ECO:0000313" key="4">
    <source>
        <dbReference type="Proteomes" id="UP000217935"/>
    </source>
</evidence>
<dbReference type="PROSITE" id="PS50234">
    <property type="entry name" value="VWFA"/>
    <property type="match status" value="1"/>
</dbReference>
<feature type="transmembrane region" description="Helical" evidence="1">
    <location>
        <begin position="45"/>
        <end position="64"/>
    </location>
</feature>
<keyword evidence="1" id="KW-0472">Membrane</keyword>
<evidence type="ECO:0000259" key="2">
    <source>
        <dbReference type="PROSITE" id="PS50234"/>
    </source>
</evidence>
<dbReference type="Gene3D" id="3.40.50.410">
    <property type="entry name" value="von Willebrand factor, type A domain"/>
    <property type="match status" value="1"/>
</dbReference>
<proteinExistence type="predicted"/>
<evidence type="ECO:0000313" key="3">
    <source>
        <dbReference type="EMBL" id="ATG49106.1"/>
    </source>
</evidence>
<evidence type="ECO:0000256" key="1">
    <source>
        <dbReference type="SAM" id="Phobius"/>
    </source>
</evidence>
<protein>
    <recommendedName>
        <fullName evidence="2">VWFA domain-containing protein</fullName>
    </recommendedName>
</protein>
<dbReference type="STRING" id="1758178.GCA_001550095_01155"/>
<name>A0A291GGF3_9RHOB</name>
<dbReference type="SMART" id="SM00327">
    <property type="entry name" value="VWA"/>
    <property type="match status" value="1"/>
</dbReference>
<dbReference type="KEGG" id="ceh:CEW89_16940"/>
<dbReference type="Proteomes" id="UP000217935">
    <property type="component" value="Chromosome"/>
</dbReference>
<dbReference type="InterPro" id="IPR051266">
    <property type="entry name" value="CLCR"/>
</dbReference>